<dbReference type="Pfam" id="PF00339">
    <property type="entry name" value="Arrestin_N"/>
    <property type="match status" value="1"/>
</dbReference>
<dbReference type="InterPro" id="IPR011021">
    <property type="entry name" value="Arrestin-like_N"/>
</dbReference>
<reference evidence="4" key="1">
    <citation type="submission" date="2021-02" db="EMBL/GenBank/DDBJ databases">
        <authorList>
            <person name="Nowell W R."/>
        </authorList>
    </citation>
    <scope>NUCLEOTIDE SEQUENCE</scope>
</reference>
<accession>A0A813MCA8</accession>
<sequence length="330" mass="37622">MGADTSRAASNITIQFNQAQPFRAGQHITGTVAFNNTFVDDVKIQRIFAEFVGEVVYTTKQYTGSGYYNVNHYEPFFQQLQCLQEKQDSFSLEKGYMSWPISFSLADFLPPILNQLSSHGPYIHYKVRVVFERPEKLKKNVHQDFFVFVIANPSSNLHSTYLPLEATNNNRSDVTFKSALVDRNGPLTPGDIFLLNVELDNPKHTTIKSVSIDLVQHRTIAMGGHCELTIFLSKISQLQEFSGEHYRETLKLAIPTDNRIVSSFHYMSPTFSNKPIAVEYMIKIEVKAHGLFKNFIVNIPIVIQSTQMHMEISNQEEEQLPSYDAAIEKQ</sequence>
<dbReference type="Proteomes" id="UP000663832">
    <property type="component" value="Unassembled WGS sequence"/>
</dbReference>
<evidence type="ECO:0000313" key="5">
    <source>
        <dbReference type="EMBL" id="CAF0890872.1"/>
    </source>
</evidence>
<dbReference type="InterPro" id="IPR011022">
    <property type="entry name" value="Arrestin_C-like"/>
</dbReference>
<comment type="similarity">
    <text evidence="1">Belongs to the arrestin family.</text>
</comment>
<evidence type="ECO:0000259" key="3">
    <source>
        <dbReference type="Pfam" id="PF02752"/>
    </source>
</evidence>
<dbReference type="Proteomes" id="UP000663877">
    <property type="component" value="Unassembled WGS sequence"/>
</dbReference>
<evidence type="ECO:0000256" key="1">
    <source>
        <dbReference type="ARBA" id="ARBA00005298"/>
    </source>
</evidence>
<feature type="domain" description="Arrestin-like N-terminal" evidence="2">
    <location>
        <begin position="13"/>
        <end position="148"/>
    </location>
</feature>
<dbReference type="EMBL" id="CAJNOM010000040">
    <property type="protein sequence ID" value="CAF0890872.1"/>
    <property type="molecule type" value="Genomic_DNA"/>
</dbReference>
<dbReference type="OrthoDB" id="9979119at2759"/>
<evidence type="ECO:0000313" key="7">
    <source>
        <dbReference type="Proteomes" id="UP000663877"/>
    </source>
</evidence>
<gene>
    <name evidence="4" type="ORF">BJG266_LOCUS84</name>
    <name evidence="5" type="ORF">QVE165_LOCUS8938</name>
</gene>
<comment type="caution">
    <text evidence="4">The sequence shown here is derived from an EMBL/GenBank/DDBJ whole genome shotgun (WGS) entry which is preliminary data.</text>
</comment>
<dbReference type="GO" id="GO:0015031">
    <property type="term" value="P:protein transport"/>
    <property type="evidence" value="ECO:0007669"/>
    <property type="project" value="TreeGrafter"/>
</dbReference>
<dbReference type="InterPro" id="IPR050357">
    <property type="entry name" value="Arrestin_domain-protein"/>
</dbReference>
<proteinExistence type="inferred from homology"/>
<name>A0A813MCA8_9BILA</name>
<dbReference type="SUPFAM" id="SSF81296">
    <property type="entry name" value="E set domains"/>
    <property type="match status" value="2"/>
</dbReference>
<dbReference type="PANTHER" id="PTHR11188:SF17">
    <property type="entry name" value="FI21816P1"/>
    <property type="match status" value="1"/>
</dbReference>
<protein>
    <recommendedName>
        <fullName evidence="8">Arrestin C-terminal-like domain-containing protein</fullName>
    </recommendedName>
</protein>
<dbReference type="Pfam" id="PF02752">
    <property type="entry name" value="Arrestin_C"/>
    <property type="match status" value="1"/>
</dbReference>
<evidence type="ECO:0008006" key="8">
    <source>
        <dbReference type="Google" id="ProtNLM"/>
    </source>
</evidence>
<evidence type="ECO:0000259" key="2">
    <source>
        <dbReference type="Pfam" id="PF00339"/>
    </source>
</evidence>
<dbReference type="InterPro" id="IPR014752">
    <property type="entry name" value="Arrestin-like_C"/>
</dbReference>
<dbReference type="AlphaFoldDB" id="A0A813MCA8"/>
<dbReference type="InterPro" id="IPR014756">
    <property type="entry name" value="Ig_E-set"/>
</dbReference>
<feature type="domain" description="Arrestin C-terminal-like" evidence="3">
    <location>
        <begin position="188"/>
        <end position="306"/>
    </location>
</feature>
<dbReference type="PANTHER" id="PTHR11188">
    <property type="entry name" value="ARRESTIN DOMAIN CONTAINING PROTEIN"/>
    <property type="match status" value="1"/>
</dbReference>
<evidence type="ECO:0000313" key="6">
    <source>
        <dbReference type="Proteomes" id="UP000663832"/>
    </source>
</evidence>
<keyword evidence="6" id="KW-1185">Reference proteome</keyword>
<dbReference type="GO" id="GO:0005737">
    <property type="term" value="C:cytoplasm"/>
    <property type="evidence" value="ECO:0007669"/>
    <property type="project" value="TreeGrafter"/>
</dbReference>
<dbReference type="Gene3D" id="2.60.40.640">
    <property type="match status" value="2"/>
</dbReference>
<evidence type="ECO:0000313" key="4">
    <source>
        <dbReference type="EMBL" id="CAF0719326.1"/>
    </source>
</evidence>
<dbReference type="EMBL" id="CAJNOI010000001">
    <property type="protein sequence ID" value="CAF0719326.1"/>
    <property type="molecule type" value="Genomic_DNA"/>
</dbReference>
<organism evidence="4 7">
    <name type="scientific">Adineta steineri</name>
    <dbReference type="NCBI Taxonomy" id="433720"/>
    <lineage>
        <taxon>Eukaryota</taxon>
        <taxon>Metazoa</taxon>
        <taxon>Spiralia</taxon>
        <taxon>Gnathifera</taxon>
        <taxon>Rotifera</taxon>
        <taxon>Eurotatoria</taxon>
        <taxon>Bdelloidea</taxon>
        <taxon>Adinetida</taxon>
        <taxon>Adinetidae</taxon>
        <taxon>Adineta</taxon>
    </lineage>
</organism>